<gene>
    <name evidence="4" type="primary">D14</name>
</gene>
<dbReference type="SUPFAM" id="SSF53474">
    <property type="entry name" value="alpha/beta-Hydrolases"/>
    <property type="match status" value="1"/>
</dbReference>
<evidence type="ECO:0000259" key="3">
    <source>
        <dbReference type="Pfam" id="PF12697"/>
    </source>
</evidence>
<evidence type="ECO:0000256" key="2">
    <source>
        <dbReference type="ARBA" id="ARBA00022801"/>
    </source>
</evidence>
<proteinExistence type="evidence at transcript level"/>
<evidence type="ECO:0000256" key="1">
    <source>
        <dbReference type="ARBA" id="ARBA00008645"/>
    </source>
</evidence>
<dbReference type="EMBL" id="JF810013">
    <property type="protein sequence ID" value="AFI78791.1"/>
    <property type="molecule type" value="mRNA"/>
</dbReference>
<dbReference type="InterPro" id="IPR029058">
    <property type="entry name" value="AB_hydrolase_fold"/>
</dbReference>
<sequence length="304" mass="33571">MKVPSSFGSKDAGSVAGATVLERHNVVVVGEGPELLFLSHGFGTNQQIWGGILEHLDLQNTYKVIMWDLMGAYSTNPEGFNFQRYSTLHGYADDLLEVLDELGVESCTYIAHSVSGMIGVIASVERPNVFKRLILIGASARYLDTTGYKGGFTLEQLDQVFAAMQDNYKVWASGFAPMVIGEDVESPHVREFCRSLFLIRPDIAFSTLRTIFTCDLRHLLPQVSVQVHLLQTARDAAVPWDAVQYMLDAFPNACVEMVPVAGHLPHLTHPETVSDAILRHLAMPLRQRKNNATPVSPVPSEDAF</sequence>
<name>I6PFE8_9VIRI</name>
<evidence type="ECO:0000313" key="4">
    <source>
        <dbReference type="EMBL" id="AFI78791.1"/>
    </source>
</evidence>
<dbReference type="InterPro" id="IPR000073">
    <property type="entry name" value="AB_hydrolase_1"/>
</dbReference>
<dbReference type="FunFam" id="3.40.50.1820:FF:000042">
    <property type="entry name" value="probable strigolactone esterase DAD2"/>
    <property type="match status" value="1"/>
</dbReference>
<comment type="similarity">
    <text evidence="1">Belongs to the AB hydrolase superfamily.</text>
</comment>
<feature type="domain" description="AB hydrolase-1" evidence="3">
    <location>
        <begin position="36"/>
        <end position="276"/>
    </location>
</feature>
<dbReference type="Gene3D" id="3.40.50.1820">
    <property type="entry name" value="alpha/beta hydrolase"/>
    <property type="match status" value="1"/>
</dbReference>
<keyword evidence="2" id="KW-0378">Hydrolase</keyword>
<reference evidence="4" key="1">
    <citation type="journal article" date="2012" name="New Phytol.">
        <title>Origin of strigolactones in the green lineage.</title>
        <authorList>
            <person name="Delaux P.-M."/>
            <person name="Xie X."/>
            <person name="Timme R.E."/>
            <person name="Puech-Pages V."/>
            <person name="Dunand C."/>
            <person name="Lecompte E."/>
            <person name="Delwiche C.F."/>
            <person name="Yoneyama K."/>
            <person name="Becard G."/>
            <person name="Sejalon-Delmas N."/>
        </authorList>
    </citation>
    <scope>NUCLEOTIDE SEQUENCE</scope>
    <source>
        <strain evidence="4">UTEX 928</strain>
    </source>
</reference>
<accession>I6PFE8</accession>
<organism evidence="4">
    <name type="scientific">Spirogyra pratensis</name>
    <dbReference type="NCBI Taxonomy" id="332123"/>
    <lineage>
        <taxon>Eukaryota</taxon>
        <taxon>Viridiplantae</taxon>
        <taxon>Streptophyta</taxon>
        <taxon>Zygnematophyceae</taxon>
        <taxon>Zygnematophycidae</taxon>
        <taxon>Spirogyrales</taxon>
        <taxon>Spirogyraceae</taxon>
        <taxon>Spirogyra</taxon>
    </lineage>
</organism>
<dbReference type="GO" id="GO:0016787">
    <property type="term" value="F:hydrolase activity"/>
    <property type="evidence" value="ECO:0007669"/>
    <property type="project" value="UniProtKB-KW"/>
</dbReference>
<dbReference type="AlphaFoldDB" id="I6PFE8"/>
<dbReference type="Pfam" id="PF12697">
    <property type="entry name" value="Abhydrolase_6"/>
    <property type="match status" value="1"/>
</dbReference>
<dbReference type="PANTHER" id="PTHR43039">
    <property type="entry name" value="ESTERASE-RELATED"/>
    <property type="match status" value="1"/>
</dbReference>
<protein>
    <submittedName>
        <fullName evidence="4">Putative D14 protein</fullName>
    </submittedName>
</protein>